<sequence length="188" mass="21225">MKVIAQCVHLLMRRQALDSLPRSPFHHLPEISNAVPAFHFFSFLFHGLFPEAPNENRCEQQNGDTRNSLISLLAMRTGTCPVHSINAVQLRPCTVISALAIPVLRTRKPKAQCASPSMWQMFTHACTKSSPNVKEYVDCNNRFCRYSSMHLYDQHNCIATCAQTMNAEQTVVMNSVSRPCDNCRYPPA</sequence>
<evidence type="ECO:0000313" key="2">
    <source>
        <dbReference type="Proteomes" id="UP001175211"/>
    </source>
</evidence>
<protein>
    <submittedName>
        <fullName evidence="1">Uncharacterized protein</fullName>
    </submittedName>
</protein>
<proteinExistence type="predicted"/>
<dbReference type="EMBL" id="JAUEPS010000020">
    <property type="protein sequence ID" value="KAK0457840.1"/>
    <property type="molecule type" value="Genomic_DNA"/>
</dbReference>
<comment type="caution">
    <text evidence="1">The sequence shown here is derived from an EMBL/GenBank/DDBJ whole genome shotgun (WGS) entry which is preliminary data.</text>
</comment>
<gene>
    <name evidence="1" type="ORF">EV420DRAFT_481353</name>
</gene>
<dbReference type="AlphaFoldDB" id="A0AA39KB46"/>
<name>A0AA39KB46_ARMTA</name>
<organism evidence="1 2">
    <name type="scientific">Armillaria tabescens</name>
    <name type="common">Ringless honey mushroom</name>
    <name type="synonym">Agaricus tabescens</name>
    <dbReference type="NCBI Taxonomy" id="1929756"/>
    <lineage>
        <taxon>Eukaryota</taxon>
        <taxon>Fungi</taxon>
        <taxon>Dikarya</taxon>
        <taxon>Basidiomycota</taxon>
        <taxon>Agaricomycotina</taxon>
        <taxon>Agaricomycetes</taxon>
        <taxon>Agaricomycetidae</taxon>
        <taxon>Agaricales</taxon>
        <taxon>Marasmiineae</taxon>
        <taxon>Physalacriaceae</taxon>
        <taxon>Desarmillaria</taxon>
    </lineage>
</organism>
<dbReference type="RefSeq" id="XP_060330139.1">
    <property type="nucleotide sequence ID" value="XM_060482328.1"/>
</dbReference>
<keyword evidence="2" id="KW-1185">Reference proteome</keyword>
<evidence type="ECO:0000313" key="1">
    <source>
        <dbReference type="EMBL" id="KAK0457840.1"/>
    </source>
</evidence>
<accession>A0AA39KB46</accession>
<dbReference type="GeneID" id="85365876"/>
<dbReference type="Proteomes" id="UP001175211">
    <property type="component" value="Unassembled WGS sequence"/>
</dbReference>
<reference evidence="1" key="1">
    <citation type="submission" date="2023-06" db="EMBL/GenBank/DDBJ databases">
        <authorList>
            <consortium name="Lawrence Berkeley National Laboratory"/>
            <person name="Ahrendt S."/>
            <person name="Sahu N."/>
            <person name="Indic B."/>
            <person name="Wong-Bajracharya J."/>
            <person name="Merenyi Z."/>
            <person name="Ke H.-M."/>
            <person name="Monk M."/>
            <person name="Kocsube S."/>
            <person name="Drula E."/>
            <person name="Lipzen A."/>
            <person name="Balint B."/>
            <person name="Henrissat B."/>
            <person name="Andreopoulos B."/>
            <person name="Martin F.M."/>
            <person name="Harder C.B."/>
            <person name="Rigling D."/>
            <person name="Ford K.L."/>
            <person name="Foster G.D."/>
            <person name="Pangilinan J."/>
            <person name="Papanicolaou A."/>
            <person name="Barry K."/>
            <person name="LaButti K."/>
            <person name="Viragh M."/>
            <person name="Koriabine M."/>
            <person name="Yan M."/>
            <person name="Riley R."/>
            <person name="Champramary S."/>
            <person name="Plett K.L."/>
            <person name="Tsai I.J."/>
            <person name="Slot J."/>
            <person name="Sipos G."/>
            <person name="Plett J."/>
            <person name="Nagy L.G."/>
            <person name="Grigoriev I.V."/>
        </authorList>
    </citation>
    <scope>NUCLEOTIDE SEQUENCE</scope>
    <source>
        <strain evidence="1">CCBAS 213</strain>
    </source>
</reference>